<dbReference type="InterPro" id="IPR011006">
    <property type="entry name" value="CheY-like_superfamily"/>
</dbReference>
<protein>
    <submittedName>
        <fullName evidence="4">Histidine kinase</fullName>
    </submittedName>
</protein>
<name>A0A1S9PHL7_9SPHI</name>
<evidence type="ECO:0000256" key="1">
    <source>
        <dbReference type="ARBA" id="ARBA00022553"/>
    </source>
</evidence>
<keyword evidence="4" id="KW-0418">Kinase</keyword>
<feature type="modified residue" description="4-aspartylphosphate" evidence="2">
    <location>
        <position position="51"/>
    </location>
</feature>
<dbReference type="OrthoDB" id="710898at2"/>
<reference evidence="4 5" key="1">
    <citation type="submission" date="2016-07" db="EMBL/GenBank/DDBJ databases">
        <title>Genomic analysis of zinc-resistant bacterium Mucilaginibacter pedocola TBZ30.</title>
        <authorList>
            <person name="Huang J."/>
            <person name="Tang J."/>
        </authorList>
    </citation>
    <scope>NUCLEOTIDE SEQUENCE [LARGE SCALE GENOMIC DNA]</scope>
    <source>
        <strain evidence="4 5">TBZ30</strain>
    </source>
</reference>
<dbReference type="Proteomes" id="UP000189739">
    <property type="component" value="Unassembled WGS sequence"/>
</dbReference>
<dbReference type="PANTHER" id="PTHR44591">
    <property type="entry name" value="STRESS RESPONSE REGULATOR PROTEIN 1"/>
    <property type="match status" value="1"/>
</dbReference>
<dbReference type="EMBL" id="MBTF01000007">
    <property type="protein sequence ID" value="OOQ60425.1"/>
    <property type="molecule type" value="Genomic_DNA"/>
</dbReference>
<dbReference type="Pfam" id="PF00072">
    <property type="entry name" value="Response_reg"/>
    <property type="match status" value="1"/>
</dbReference>
<dbReference type="Gene3D" id="3.40.50.2300">
    <property type="match status" value="1"/>
</dbReference>
<dbReference type="SMART" id="SM00448">
    <property type="entry name" value="REC"/>
    <property type="match status" value="1"/>
</dbReference>
<evidence type="ECO:0000313" key="5">
    <source>
        <dbReference type="Proteomes" id="UP000189739"/>
    </source>
</evidence>
<dbReference type="PANTHER" id="PTHR44591:SF3">
    <property type="entry name" value="RESPONSE REGULATORY DOMAIN-CONTAINING PROTEIN"/>
    <property type="match status" value="1"/>
</dbReference>
<dbReference type="GO" id="GO:0016301">
    <property type="term" value="F:kinase activity"/>
    <property type="evidence" value="ECO:0007669"/>
    <property type="project" value="UniProtKB-KW"/>
</dbReference>
<evidence type="ECO:0000313" key="4">
    <source>
        <dbReference type="EMBL" id="OOQ60425.1"/>
    </source>
</evidence>
<gene>
    <name evidence="4" type="ORF">BC343_25775</name>
</gene>
<keyword evidence="4" id="KW-0808">Transferase</keyword>
<keyword evidence="1 2" id="KW-0597">Phosphoprotein</keyword>
<dbReference type="AlphaFoldDB" id="A0A1S9PHL7"/>
<dbReference type="CDD" id="cd00156">
    <property type="entry name" value="REC"/>
    <property type="match status" value="1"/>
</dbReference>
<dbReference type="SUPFAM" id="SSF52172">
    <property type="entry name" value="CheY-like"/>
    <property type="match status" value="1"/>
</dbReference>
<accession>A0A1S9PHL7</accession>
<dbReference type="GO" id="GO:0000160">
    <property type="term" value="P:phosphorelay signal transduction system"/>
    <property type="evidence" value="ECO:0007669"/>
    <property type="project" value="InterPro"/>
</dbReference>
<dbReference type="PROSITE" id="PS50110">
    <property type="entry name" value="RESPONSE_REGULATORY"/>
    <property type="match status" value="1"/>
</dbReference>
<comment type="caution">
    <text evidence="4">The sequence shown here is derived from an EMBL/GenBank/DDBJ whole genome shotgun (WGS) entry which is preliminary data.</text>
</comment>
<feature type="domain" description="Response regulatory" evidence="3">
    <location>
        <begin position="3"/>
        <end position="118"/>
    </location>
</feature>
<dbReference type="RefSeq" id="WP_078347711.1">
    <property type="nucleotide sequence ID" value="NZ_MBTF01000007.1"/>
</dbReference>
<evidence type="ECO:0000259" key="3">
    <source>
        <dbReference type="PROSITE" id="PS50110"/>
    </source>
</evidence>
<proteinExistence type="predicted"/>
<organism evidence="4 5">
    <name type="scientific">Mucilaginibacter pedocola</name>
    <dbReference type="NCBI Taxonomy" id="1792845"/>
    <lineage>
        <taxon>Bacteria</taxon>
        <taxon>Pseudomonadati</taxon>
        <taxon>Bacteroidota</taxon>
        <taxon>Sphingobacteriia</taxon>
        <taxon>Sphingobacteriales</taxon>
        <taxon>Sphingobacteriaceae</taxon>
        <taxon>Mucilaginibacter</taxon>
    </lineage>
</organism>
<keyword evidence="5" id="KW-1185">Reference proteome</keyword>
<dbReference type="InterPro" id="IPR001789">
    <property type="entry name" value="Sig_transdc_resp-reg_receiver"/>
</dbReference>
<dbReference type="InterPro" id="IPR050595">
    <property type="entry name" value="Bact_response_regulator"/>
</dbReference>
<sequence length="121" mass="13278">MKRILVIDDDQDILEIFNIIFQDAGYNVVVSNHSETAEHIYEIGPDLVILDIRIAGSDKNGGQICTEIKEKFKNVQLPVVLVSGEADISSIASQCGADGFIRKPFDIGALLHRITDILGEP</sequence>
<dbReference type="STRING" id="1792845.BC343_25775"/>
<evidence type="ECO:0000256" key="2">
    <source>
        <dbReference type="PROSITE-ProRule" id="PRU00169"/>
    </source>
</evidence>